<protein>
    <submittedName>
        <fullName evidence="1">FRS9</fullName>
    </submittedName>
</protein>
<reference evidence="1" key="2">
    <citation type="journal article" date="2015" name="Data Brief">
        <title>Shoot transcriptome of the giant reed, Arundo donax.</title>
        <authorList>
            <person name="Barrero R.A."/>
            <person name="Guerrero F.D."/>
            <person name="Moolhuijzen P."/>
            <person name="Goolsby J.A."/>
            <person name="Tidwell J."/>
            <person name="Bellgard S.E."/>
            <person name="Bellgard M.I."/>
        </authorList>
    </citation>
    <scope>NUCLEOTIDE SEQUENCE</scope>
    <source>
        <tissue evidence="1">Shoot tissue taken approximately 20 cm above the soil surface</tissue>
    </source>
</reference>
<reference evidence="1" key="1">
    <citation type="submission" date="2014-09" db="EMBL/GenBank/DDBJ databases">
        <authorList>
            <person name="Magalhaes I.L.F."/>
            <person name="Oliveira U."/>
            <person name="Santos F.R."/>
            <person name="Vidigal T.H.D.A."/>
            <person name="Brescovit A.D."/>
            <person name="Santos A.J."/>
        </authorList>
    </citation>
    <scope>NUCLEOTIDE SEQUENCE</scope>
    <source>
        <tissue evidence="1">Shoot tissue taken approximately 20 cm above the soil surface</tissue>
    </source>
</reference>
<dbReference type="AlphaFoldDB" id="A0A0A9GYY6"/>
<evidence type="ECO:0000313" key="1">
    <source>
        <dbReference type="EMBL" id="JAE25818.1"/>
    </source>
</evidence>
<accession>A0A0A9GYY6</accession>
<dbReference type="EMBL" id="GBRH01172078">
    <property type="protein sequence ID" value="JAE25818.1"/>
    <property type="molecule type" value="Transcribed_RNA"/>
</dbReference>
<sequence length="27" mass="3244">MAFFVHLFMKYREGSADIPREPNTVRM</sequence>
<organism evidence="1">
    <name type="scientific">Arundo donax</name>
    <name type="common">Giant reed</name>
    <name type="synonym">Donax arundinaceus</name>
    <dbReference type="NCBI Taxonomy" id="35708"/>
    <lineage>
        <taxon>Eukaryota</taxon>
        <taxon>Viridiplantae</taxon>
        <taxon>Streptophyta</taxon>
        <taxon>Embryophyta</taxon>
        <taxon>Tracheophyta</taxon>
        <taxon>Spermatophyta</taxon>
        <taxon>Magnoliopsida</taxon>
        <taxon>Liliopsida</taxon>
        <taxon>Poales</taxon>
        <taxon>Poaceae</taxon>
        <taxon>PACMAD clade</taxon>
        <taxon>Arundinoideae</taxon>
        <taxon>Arundineae</taxon>
        <taxon>Arundo</taxon>
    </lineage>
</organism>
<proteinExistence type="predicted"/>
<name>A0A0A9GYY6_ARUDO</name>